<dbReference type="Gene3D" id="3.40.50.720">
    <property type="entry name" value="NAD(P)-binding Rossmann-like Domain"/>
    <property type="match status" value="1"/>
</dbReference>
<organism evidence="4 5">
    <name type="scientific">Saccharata proteae CBS 121410</name>
    <dbReference type="NCBI Taxonomy" id="1314787"/>
    <lineage>
        <taxon>Eukaryota</taxon>
        <taxon>Fungi</taxon>
        <taxon>Dikarya</taxon>
        <taxon>Ascomycota</taxon>
        <taxon>Pezizomycotina</taxon>
        <taxon>Dothideomycetes</taxon>
        <taxon>Dothideomycetes incertae sedis</taxon>
        <taxon>Botryosphaeriales</taxon>
        <taxon>Saccharataceae</taxon>
        <taxon>Saccharata</taxon>
    </lineage>
</organism>
<evidence type="ECO:0000313" key="4">
    <source>
        <dbReference type="EMBL" id="KAF2091491.1"/>
    </source>
</evidence>
<dbReference type="Proteomes" id="UP000799776">
    <property type="component" value="Unassembled WGS sequence"/>
</dbReference>
<keyword evidence="2" id="KW-0560">Oxidoreductase</keyword>
<evidence type="ECO:0000313" key="5">
    <source>
        <dbReference type="Proteomes" id="UP000799776"/>
    </source>
</evidence>
<reference evidence="4" key="1">
    <citation type="journal article" date="2020" name="Stud. Mycol.">
        <title>101 Dothideomycetes genomes: a test case for predicting lifestyles and emergence of pathogens.</title>
        <authorList>
            <person name="Haridas S."/>
            <person name="Albert R."/>
            <person name="Binder M."/>
            <person name="Bloem J."/>
            <person name="Labutti K."/>
            <person name="Salamov A."/>
            <person name="Andreopoulos B."/>
            <person name="Baker S."/>
            <person name="Barry K."/>
            <person name="Bills G."/>
            <person name="Bluhm B."/>
            <person name="Cannon C."/>
            <person name="Castanera R."/>
            <person name="Culley D."/>
            <person name="Daum C."/>
            <person name="Ezra D."/>
            <person name="Gonzalez J."/>
            <person name="Henrissat B."/>
            <person name="Kuo A."/>
            <person name="Liang C."/>
            <person name="Lipzen A."/>
            <person name="Lutzoni F."/>
            <person name="Magnuson J."/>
            <person name="Mondo S."/>
            <person name="Nolan M."/>
            <person name="Ohm R."/>
            <person name="Pangilinan J."/>
            <person name="Park H.-J."/>
            <person name="Ramirez L."/>
            <person name="Alfaro M."/>
            <person name="Sun H."/>
            <person name="Tritt A."/>
            <person name="Yoshinaga Y."/>
            <person name="Zwiers L.-H."/>
            <person name="Turgeon B."/>
            <person name="Goodwin S."/>
            <person name="Spatafora J."/>
            <person name="Crous P."/>
            <person name="Grigoriev I."/>
        </authorList>
    </citation>
    <scope>NUCLEOTIDE SEQUENCE</scope>
    <source>
        <strain evidence="4">CBS 121410</strain>
    </source>
</reference>
<accession>A0A9P4HYC2</accession>
<protein>
    <submittedName>
        <fullName evidence="4">NAD-P-binding protein</fullName>
    </submittedName>
</protein>
<dbReference type="OrthoDB" id="1933717at2759"/>
<keyword evidence="5" id="KW-1185">Reference proteome</keyword>
<dbReference type="InterPro" id="IPR036291">
    <property type="entry name" value="NAD(P)-bd_dom_sf"/>
</dbReference>
<dbReference type="PRINTS" id="PR00081">
    <property type="entry name" value="GDHRDH"/>
</dbReference>
<sequence length="299" mass="32327">MSQQPNTTVSSAGLDFTPTIHHDTYPLISPSKTTHATRRVLITGASKGIGRATALSFARAGCGSLALAARTSLSSLCAEIRAAAASANVPAPALLCLKLDVTSKESCGEAAEAVEREFGGLDVLINNAGYLEKFARVADSEPDEWWRTWEVNVKGPYLVTRAFLPLLLRGGDKTVVNLSSVGAHFLFPGASAYQSTKLALLRFTEFVAADYKDEGVCAYCIHPGGVETELALGMPEGMHHVLIDEVALAADTLCWLAQEKREWLNGRYVSSTWDMGELLEKREEIEKNDLLKIRMAVVA</sequence>
<dbReference type="InterPro" id="IPR002347">
    <property type="entry name" value="SDR_fam"/>
</dbReference>
<dbReference type="SUPFAM" id="SSF51735">
    <property type="entry name" value="NAD(P)-binding Rossmann-fold domains"/>
    <property type="match status" value="1"/>
</dbReference>
<comment type="similarity">
    <text evidence="1 3">Belongs to the short-chain dehydrogenases/reductases (SDR) family.</text>
</comment>
<dbReference type="EMBL" id="ML978711">
    <property type="protein sequence ID" value="KAF2091491.1"/>
    <property type="molecule type" value="Genomic_DNA"/>
</dbReference>
<evidence type="ECO:0000256" key="1">
    <source>
        <dbReference type="ARBA" id="ARBA00006484"/>
    </source>
</evidence>
<dbReference type="GO" id="GO:0016491">
    <property type="term" value="F:oxidoreductase activity"/>
    <property type="evidence" value="ECO:0007669"/>
    <property type="project" value="UniProtKB-KW"/>
</dbReference>
<dbReference type="PANTHER" id="PTHR42901">
    <property type="entry name" value="ALCOHOL DEHYDROGENASE"/>
    <property type="match status" value="1"/>
</dbReference>
<dbReference type="AlphaFoldDB" id="A0A9P4HYC2"/>
<name>A0A9P4HYC2_9PEZI</name>
<dbReference type="Pfam" id="PF00106">
    <property type="entry name" value="adh_short"/>
    <property type="match status" value="1"/>
</dbReference>
<evidence type="ECO:0000256" key="3">
    <source>
        <dbReference type="RuleBase" id="RU000363"/>
    </source>
</evidence>
<comment type="caution">
    <text evidence="4">The sequence shown here is derived from an EMBL/GenBank/DDBJ whole genome shotgun (WGS) entry which is preliminary data.</text>
</comment>
<proteinExistence type="inferred from homology"/>
<dbReference type="CDD" id="cd05233">
    <property type="entry name" value="SDR_c"/>
    <property type="match status" value="1"/>
</dbReference>
<gene>
    <name evidence="4" type="ORF">K490DRAFT_60931</name>
</gene>
<evidence type="ECO:0000256" key="2">
    <source>
        <dbReference type="ARBA" id="ARBA00023002"/>
    </source>
</evidence>
<dbReference type="PRINTS" id="PR00080">
    <property type="entry name" value="SDRFAMILY"/>
</dbReference>
<dbReference type="PANTHER" id="PTHR42901:SF1">
    <property type="entry name" value="ALCOHOL DEHYDROGENASE"/>
    <property type="match status" value="1"/>
</dbReference>